<feature type="transmembrane region" description="Helical" evidence="1">
    <location>
        <begin position="68"/>
        <end position="88"/>
    </location>
</feature>
<feature type="non-terminal residue" evidence="2">
    <location>
        <position position="119"/>
    </location>
</feature>
<evidence type="ECO:0000256" key="1">
    <source>
        <dbReference type="SAM" id="Phobius"/>
    </source>
</evidence>
<organism evidence="2">
    <name type="scientific">Pectinophora gossypiella</name>
    <name type="common">Cotton pink bollworm</name>
    <name type="synonym">Depressaria gossypiella</name>
    <dbReference type="NCBI Taxonomy" id="13191"/>
    <lineage>
        <taxon>Eukaryota</taxon>
        <taxon>Metazoa</taxon>
        <taxon>Ecdysozoa</taxon>
        <taxon>Arthropoda</taxon>
        <taxon>Hexapoda</taxon>
        <taxon>Insecta</taxon>
        <taxon>Pterygota</taxon>
        <taxon>Neoptera</taxon>
        <taxon>Endopterygota</taxon>
        <taxon>Lepidoptera</taxon>
        <taxon>Glossata</taxon>
        <taxon>Ditrysia</taxon>
        <taxon>Gelechioidea</taxon>
        <taxon>Gelechiidae</taxon>
        <taxon>Apatetrinae</taxon>
        <taxon>Pectinophora</taxon>
    </lineage>
</organism>
<dbReference type="OrthoDB" id="5062115at2759"/>
<evidence type="ECO:0000313" key="2">
    <source>
        <dbReference type="EMBL" id="JAT82836.1"/>
    </source>
</evidence>
<reference evidence="2" key="1">
    <citation type="submission" date="2015-09" db="EMBL/GenBank/DDBJ databases">
        <title>De novo assembly of Pectinophora gossypiella (Pink Bollworm) gut transcriptome.</title>
        <authorList>
            <person name="Tassone E.E."/>
        </authorList>
    </citation>
    <scope>NUCLEOTIDE SEQUENCE</scope>
</reference>
<keyword evidence="1" id="KW-0812">Transmembrane</keyword>
<proteinExistence type="predicted"/>
<name>A0A1E1W759_PECGO</name>
<keyword evidence="1" id="KW-1133">Transmembrane helix</keyword>
<accession>A0A1E1W759</accession>
<gene>
    <name evidence="2" type="ORF">g.16620</name>
</gene>
<protein>
    <submittedName>
        <fullName evidence="2">Uncharacterized protein</fullName>
    </submittedName>
</protein>
<sequence>MEAQSFIRGNTLPRRMRSCFFLGKIKSGDLRGVTASAVFTIMMIDFCAYWILWQIIRLGLMPPYVADILIASLAVLEAVITPMWALLWPTRRRRVIMLCTLVSGITAFLLMFIPSVDEG</sequence>
<feature type="transmembrane region" description="Helical" evidence="1">
    <location>
        <begin position="95"/>
        <end position="113"/>
    </location>
</feature>
<feature type="transmembrane region" description="Helical" evidence="1">
    <location>
        <begin position="33"/>
        <end position="56"/>
    </location>
</feature>
<keyword evidence="1" id="KW-0472">Membrane</keyword>
<dbReference type="EMBL" id="GDQN01008218">
    <property type="protein sequence ID" value="JAT82836.1"/>
    <property type="molecule type" value="Transcribed_RNA"/>
</dbReference>
<dbReference type="AlphaFoldDB" id="A0A1E1W759"/>